<name>A0A423VMC2_9PEZI</name>
<comment type="caution">
    <text evidence="2">The sequence shown here is derived from an EMBL/GenBank/DDBJ whole genome shotgun (WGS) entry which is preliminary data.</text>
</comment>
<feature type="region of interest" description="Disordered" evidence="1">
    <location>
        <begin position="18"/>
        <end position="48"/>
    </location>
</feature>
<accession>A0A423VMC2</accession>
<proteinExistence type="predicted"/>
<feature type="compositionally biased region" description="Basic and acidic residues" evidence="1">
    <location>
        <begin position="26"/>
        <end position="48"/>
    </location>
</feature>
<feature type="region of interest" description="Disordered" evidence="1">
    <location>
        <begin position="193"/>
        <end position="222"/>
    </location>
</feature>
<dbReference type="OrthoDB" id="10649519at2759"/>
<gene>
    <name evidence="2" type="ORF">VMCG_09287</name>
</gene>
<evidence type="ECO:0000313" key="3">
    <source>
        <dbReference type="Proteomes" id="UP000283895"/>
    </source>
</evidence>
<dbReference type="AlphaFoldDB" id="A0A423VMC2"/>
<dbReference type="Proteomes" id="UP000283895">
    <property type="component" value="Unassembled WGS sequence"/>
</dbReference>
<evidence type="ECO:0000256" key="1">
    <source>
        <dbReference type="SAM" id="MobiDB-lite"/>
    </source>
</evidence>
<feature type="region of interest" description="Disordered" evidence="1">
    <location>
        <begin position="271"/>
        <end position="321"/>
    </location>
</feature>
<protein>
    <submittedName>
        <fullName evidence="2">Uncharacterized protein</fullName>
    </submittedName>
</protein>
<organism evidence="2 3">
    <name type="scientific">Cytospora schulzeri</name>
    <dbReference type="NCBI Taxonomy" id="448051"/>
    <lineage>
        <taxon>Eukaryota</taxon>
        <taxon>Fungi</taxon>
        <taxon>Dikarya</taxon>
        <taxon>Ascomycota</taxon>
        <taxon>Pezizomycotina</taxon>
        <taxon>Sordariomycetes</taxon>
        <taxon>Sordariomycetidae</taxon>
        <taxon>Diaporthales</taxon>
        <taxon>Cytosporaceae</taxon>
        <taxon>Cytospora</taxon>
    </lineage>
</organism>
<dbReference type="EMBL" id="LKEA01000051">
    <property type="protein sequence ID" value="ROV92175.1"/>
    <property type="molecule type" value="Genomic_DNA"/>
</dbReference>
<sequence>MELTDPYPSFDNLVKLEEISQGQEQADQKRLQSEIPRQPDHDHQDDATHKHLVMQPYKRLLSPTPFPQFEIEIQSLGVTEPSLSALHSGIVTNTGTGITTPDQSDINDCPPIYKWTGKPQLDEVRNKLHRSYTIDFKAEGQHERYTAHCNQTDIPGSSSNMTHATPQKIETQPVEVGDDTIPVDAHQQVLRASDRPLLQRRVSEEKELSDTSPHQKGLGTGAVDVLGVTKQEQTTVTANTNRTENIKFQKVNMPELLKTSNRLLEDGRRLLAGAERQPRPRQAQNPVGEESNGEPVNKGPDSPPSHSPSGRPGWYAYELKE</sequence>
<keyword evidence="3" id="KW-1185">Reference proteome</keyword>
<evidence type="ECO:0000313" key="2">
    <source>
        <dbReference type="EMBL" id="ROV92175.1"/>
    </source>
</evidence>
<reference evidence="2 3" key="1">
    <citation type="submission" date="2015-09" db="EMBL/GenBank/DDBJ databases">
        <title>Host preference determinants of Valsa canker pathogens revealed by comparative genomics.</title>
        <authorList>
            <person name="Yin Z."/>
            <person name="Huang L."/>
        </authorList>
    </citation>
    <scope>NUCLEOTIDE SEQUENCE [LARGE SCALE GENOMIC DNA]</scope>
    <source>
        <strain evidence="2 3">03-1</strain>
    </source>
</reference>